<protein>
    <submittedName>
        <fullName evidence="1">Uncharacterized protein</fullName>
    </submittedName>
</protein>
<gene>
    <name evidence="1" type="ORF">LSAT_V11C900500380</name>
</gene>
<dbReference type="PANTHER" id="PTHR48449">
    <property type="entry name" value="DUF1985 DOMAIN-CONTAINING PROTEIN"/>
    <property type="match status" value="1"/>
</dbReference>
<dbReference type="AlphaFoldDB" id="A0A9R1UGR4"/>
<comment type="caution">
    <text evidence="1">The sequence shown here is derived from an EMBL/GenBank/DDBJ whole genome shotgun (WGS) entry which is preliminary data.</text>
</comment>
<proteinExistence type="predicted"/>
<dbReference type="EMBL" id="NBSK02000009">
    <property type="protein sequence ID" value="KAJ0187042.1"/>
    <property type="molecule type" value="Genomic_DNA"/>
</dbReference>
<reference evidence="1 2" key="1">
    <citation type="journal article" date="2017" name="Nat. Commun.">
        <title>Genome assembly with in vitro proximity ligation data and whole-genome triplication in lettuce.</title>
        <authorList>
            <person name="Reyes-Chin-Wo S."/>
            <person name="Wang Z."/>
            <person name="Yang X."/>
            <person name="Kozik A."/>
            <person name="Arikit S."/>
            <person name="Song C."/>
            <person name="Xia L."/>
            <person name="Froenicke L."/>
            <person name="Lavelle D.O."/>
            <person name="Truco M.J."/>
            <person name="Xia R."/>
            <person name="Zhu S."/>
            <person name="Xu C."/>
            <person name="Xu H."/>
            <person name="Xu X."/>
            <person name="Cox K."/>
            <person name="Korf I."/>
            <person name="Meyers B.C."/>
            <person name="Michelmore R.W."/>
        </authorList>
    </citation>
    <scope>NUCLEOTIDE SEQUENCE [LARGE SCALE GENOMIC DNA]</scope>
    <source>
        <strain evidence="2">cv. Salinas</strain>
        <tissue evidence="1">Seedlings</tissue>
    </source>
</reference>
<evidence type="ECO:0000313" key="1">
    <source>
        <dbReference type="EMBL" id="KAJ0187042.1"/>
    </source>
</evidence>
<evidence type="ECO:0000313" key="2">
    <source>
        <dbReference type="Proteomes" id="UP000235145"/>
    </source>
</evidence>
<organism evidence="1 2">
    <name type="scientific">Lactuca sativa</name>
    <name type="common">Garden lettuce</name>
    <dbReference type="NCBI Taxonomy" id="4236"/>
    <lineage>
        <taxon>Eukaryota</taxon>
        <taxon>Viridiplantae</taxon>
        <taxon>Streptophyta</taxon>
        <taxon>Embryophyta</taxon>
        <taxon>Tracheophyta</taxon>
        <taxon>Spermatophyta</taxon>
        <taxon>Magnoliopsida</taxon>
        <taxon>eudicotyledons</taxon>
        <taxon>Gunneridae</taxon>
        <taxon>Pentapetalae</taxon>
        <taxon>asterids</taxon>
        <taxon>campanulids</taxon>
        <taxon>Asterales</taxon>
        <taxon>Asteraceae</taxon>
        <taxon>Cichorioideae</taxon>
        <taxon>Cichorieae</taxon>
        <taxon>Lactucinae</taxon>
        <taxon>Lactuca</taxon>
    </lineage>
</organism>
<sequence>MLVYALFMFHDYKILNVKAIVNLKGSGCNIWEVLEMLHGARRDSFRQSVFGYLVDVPHLQGDKLLFHKMFLHQIRSYVVLSQDDIKRLYFRVGDTKMINDPKELCLIT</sequence>
<name>A0A9R1UGR4_LACSA</name>
<dbReference type="PANTHER" id="PTHR48449:SF1">
    <property type="entry name" value="DUF1985 DOMAIN-CONTAINING PROTEIN"/>
    <property type="match status" value="1"/>
</dbReference>
<keyword evidence="2" id="KW-1185">Reference proteome</keyword>
<dbReference type="Proteomes" id="UP000235145">
    <property type="component" value="Unassembled WGS sequence"/>
</dbReference>
<accession>A0A9R1UGR4</accession>